<dbReference type="EMBL" id="MU006012">
    <property type="protein sequence ID" value="KAF2858304.1"/>
    <property type="molecule type" value="Genomic_DNA"/>
</dbReference>
<gene>
    <name evidence="2" type="ORF">K470DRAFT_272522</name>
</gene>
<feature type="region of interest" description="Disordered" evidence="1">
    <location>
        <begin position="119"/>
        <end position="147"/>
    </location>
</feature>
<reference evidence="2" key="1">
    <citation type="journal article" date="2020" name="Stud. Mycol.">
        <title>101 Dothideomycetes genomes: a test case for predicting lifestyles and emergence of pathogens.</title>
        <authorList>
            <person name="Haridas S."/>
            <person name="Albert R."/>
            <person name="Binder M."/>
            <person name="Bloem J."/>
            <person name="Labutti K."/>
            <person name="Salamov A."/>
            <person name="Andreopoulos B."/>
            <person name="Baker S."/>
            <person name="Barry K."/>
            <person name="Bills G."/>
            <person name="Bluhm B."/>
            <person name="Cannon C."/>
            <person name="Castanera R."/>
            <person name="Culley D."/>
            <person name="Daum C."/>
            <person name="Ezra D."/>
            <person name="Gonzalez J."/>
            <person name="Henrissat B."/>
            <person name="Kuo A."/>
            <person name="Liang C."/>
            <person name="Lipzen A."/>
            <person name="Lutzoni F."/>
            <person name="Magnuson J."/>
            <person name="Mondo S."/>
            <person name="Nolan M."/>
            <person name="Ohm R."/>
            <person name="Pangilinan J."/>
            <person name="Park H.-J."/>
            <person name="Ramirez L."/>
            <person name="Alfaro M."/>
            <person name="Sun H."/>
            <person name="Tritt A."/>
            <person name="Yoshinaga Y."/>
            <person name="Zwiers L.-H."/>
            <person name="Turgeon B."/>
            <person name="Goodwin S."/>
            <person name="Spatafora J."/>
            <person name="Crous P."/>
            <person name="Grigoriev I."/>
        </authorList>
    </citation>
    <scope>NUCLEOTIDE SEQUENCE</scope>
    <source>
        <strain evidence="2">CBS 480.64</strain>
    </source>
</reference>
<dbReference type="AlphaFoldDB" id="A0A6A7BSW3"/>
<evidence type="ECO:0000313" key="3">
    <source>
        <dbReference type="Proteomes" id="UP000799421"/>
    </source>
</evidence>
<evidence type="ECO:0000256" key="1">
    <source>
        <dbReference type="SAM" id="MobiDB-lite"/>
    </source>
</evidence>
<proteinExistence type="predicted"/>
<dbReference type="Proteomes" id="UP000799421">
    <property type="component" value="Unassembled WGS sequence"/>
</dbReference>
<keyword evidence="3" id="KW-1185">Reference proteome</keyword>
<feature type="region of interest" description="Disordered" evidence="1">
    <location>
        <begin position="32"/>
        <end position="101"/>
    </location>
</feature>
<sequence>MNTPQRNKRTIRPPSTPIDLATLATEKLHLNSTTYQALAPSAPRKRARRESPLSSPIKTPREIKFNSPVKLTQKSKRISGTPSPKSIRKRKRRRVSEESIQFSSPCVRSAKRACLAMMKSDERVKEDGSRVEAESPDRKVGGVEGKE</sequence>
<evidence type="ECO:0000313" key="2">
    <source>
        <dbReference type="EMBL" id="KAF2858304.1"/>
    </source>
</evidence>
<accession>A0A6A7BSW3</accession>
<name>A0A6A7BSW3_9PEZI</name>
<protein>
    <submittedName>
        <fullName evidence="2">Uncharacterized protein</fullName>
    </submittedName>
</protein>
<organism evidence="2 3">
    <name type="scientific">Piedraia hortae CBS 480.64</name>
    <dbReference type="NCBI Taxonomy" id="1314780"/>
    <lineage>
        <taxon>Eukaryota</taxon>
        <taxon>Fungi</taxon>
        <taxon>Dikarya</taxon>
        <taxon>Ascomycota</taxon>
        <taxon>Pezizomycotina</taxon>
        <taxon>Dothideomycetes</taxon>
        <taxon>Dothideomycetidae</taxon>
        <taxon>Capnodiales</taxon>
        <taxon>Piedraiaceae</taxon>
        <taxon>Piedraia</taxon>
    </lineage>
</organism>